<evidence type="ECO:0000313" key="2">
    <source>
        <dbReference type="EMBL" id="AZQ34285.1"/>
    </source>
</evidence>
<dbReference type="PANTHER" id="PTHR43245:SF13">
    <property type="entry name" value="UDP-D-APIOSE_UDP-D-XYLOSE SYNTHASE 2"/>
    <property type="match status" value="1"/>
</dbReference>
<proteinExistence type="predicted"/>
<gene>
    <name evidence="2" type="ORF">EJ357_12990</name>
</gene>
<evidence type="ECO:0000313" key="3">
    <source>
        <dbReference type="Proteomes" id="UP000280298"/>
    </source>
</evidence>
<dbReference type="Pfam" id="PF01370">
    <property type="entry name" value="Epimerase"/>
    <property type="match status" value="1"/>
</dbReference>
<dbReference type="SUPFAM" id="SSF51735">
    <property type="entry name" value="NAD(P)-binding Rossmann-fold domains"/>
    <property type="match status" value="1"/>
</dbReference>
<feature type="domain" description="NAD-dependent epimerase/dehydratase" evidence="1">
    <location>
        <begin position="4"/>
        <end position="207"/>
    </location>
</feature>
<protein>
    <submittedName>
        <fullName evidence="2">NAD-dependent epimerase/dehydratase family protein</fullName>
    </submittedName>
</protein>
<dbReference type="Proteomes" id="UP000280298">
    <property type="component" value="Chromosome"/>
</dbReference>
<keyword evidence="3" id="KW-1185">Reference proteome</keyword>
<organism evidence="2 3">
    <name type="scientific">Streptomyces cyaneochromogenes</name>
    <dbReference type="NCBI Taxonomy" id="2496836"/>
    <lineage>
        <taxon>Bacteria</taxon>
        <taxon>Bacillati</taxon>
        <taxon>Actinomycetota</taxon>
        <taxon>Actinomycetes</taxon>
        <taxon>Kitasatosporales</taxon>
        <taxon>Streptomycetaceae</taxon>
        <taxon>Streptomyces</taxon>
    </lineage>
</organism>
<dbReference type="Gene3D" id="3.40.50.720">
    <property type="entry name" value="NAD(P)-binding Rossmann-like Domain"/>
    <property type="match status" value="1"/>
</dbReference>
<dbReference type="KEGG" id="scya:EJ357_12990"/>
<dbReference type="AlphaFoldDB" id="A0A3Q9ERK2"/>
<dbReference type="InterPro" id="IPR001509">
    <property type="entry name" value="Epimerase_deHydtase"/>
</dbReference>
<accession>A0A3Q9ERK2</accession>
<dbReference type="InterPro" id="IPR050177">
    <property type="entry name" value="Lipid_A_modif_metabolic_enz"/>
</dbReference>
<reference evidence="2 3" key="1">
    <citation type="journal article" date="2019" name="Int. J. Syst. Evol. Microbiol.">
        <title>Streptomyces cyaneochromogenes sp. nov., a blue pigment-producing actinomycete from manganese-contaminated soil.</title>
        <authorList>
            <person name="Tang X."/>
            <person name="Zhao J."/>
            <person name="Li K."/>
            <person name="Chen Z."/>
            <person name="Sun Y."/>
            <person name="Gao J."/>
        </authorList>
    </citation>
    <scope>NUCLEOTIDE SEQUENCE [LARGE SCALE GENOMIC DNA]</scope>
    <source>
        <strain evidence="2 3">MK-45</strain>
    </source>
</reference>
<evidence type="ECO:0000259" key="1">
    <source>
        <dbReference type="Pfam" id="PF01370"/>
    </source>
</evidence>
<dbReference type="PANTHER" id="PTHR43245">
    <property type="entry name" value="BIFUNCTIONAL POLYMYXIN RESISTANCE PROTEIN ARNA"/>
    <property type="match status" value="1"/>
</dbReference>
<name>A0A3Q9ERK2_9ACTN</name>
<sequence>MRLLMLGGTDFAGRAVVEAALGRGWDVTVFHRGRQAPPAGVRSLHGDRTAPDGLAALARAEGEWDAVVDTWSAAPRAVQDSARLLRDRAGRYVYVSSCSVYEWAPPAGYTEDAPVVEGAEAGAEQTDYARDKRGGELAAVEEFGADRSPLVRSGLLIGPYENVGRLPWWLTRIERGGPVLAPGPRDLPLQYVDVRDLAEWTLGAVEQELTGPYNLMSPQGHATMGTFLDACVATVGGTAELRWTEPEVILDAGIEPWTQLPVWVPPASDLHDALHSADVSRAVATGLRCRPVEETVADTWRWLQDIGGRAPTRQDRIFKWLDPEVEAKVLADDTSGTGGGVPGTTS</sequence>
<dbReference type="InterPro" id="IPR036291">
    <property type="entry name" value="NAD(P)-bd_dom_sf"/>
</dbReference>
<dbReference type="EMBL" id="CP034539">
    <property type="protein sequence ID" value="AZQ34285.1"/>
    <property type="molecule type" value="Genomic_DNA"/>
</dbReference>
<dbReference type="RefSeq" id="WP_126391742.1">
    <property type="nucleotide sequence ID" value="NZ_CP034539.1"/>
</dbReference>
<dbReference type="OrthoDB" id="7941246at2"/>